<dbReference type="PATRIC" id="fig|1094558.3.peg.146"/>
<dbReference type="AlphaFoldDB" id="J1K2P3"/>
<dbReference type="Gene3D" id="3.40.50.20">
    <property type="match status" value="1"/>
</dbReference>
<dbReference type="OrthoDB" id="9804625at2"/>
<feature type="binding site" evidence="5">
    <location>
        <position position="146"/>
    </location>
    <ligand>
        <name>ATP</name>
        <dbReference type="ChEBI" id="CHEBI:30616"/>
    </ligand>
</feature>
<proteinExistence type="inferred from homology"/>
<dbReference type="EC" id="6.3.4.18" evidence="5 6"/>
<comment type="similarity">
    <text evidence="5 6">Belongs to the PurK/PurT family.</text>
</comment>
<dbReference type="GO" id="GO:0006189">
    <property type="term" value="P:'de novo' IMP biosynthetic process"/>
    <property type="evidence" value="ECO:0007669"/>
    <property type="project" value="UniProtKB-UniRule"/>
</dbReference>
<dbReference type="Gene3D" id="3.30.1490.20">
    <property type="entry name" value="ATP-grasp fold, A domain"/>
    <property type="match status" value="1"/>
</dbReference>
<dbReference type="FunFam" id="3.40.50.20:FF:000016">
    <property type="entry name" value="N5-carboxyaminoimidazole ribonucleotide synthase"/>
    <property type="match status" value="1"/>
</dbReference>
<feature type="binding site" evidence="5">
    <location>
        <begin position="151"/>
        <end position="157"/>
    </location>
    <ligand>
        <name>ATP</name>
        <dbReference type="ChEBI" id="CHEBI:30616"/>
    </ligand>
</feature>
<dbReference type="InterPro" id="IPR003135">
    <property type="entry name" value="ATP-grasp_carboxylate-amine"/>
</dbReference>
<evidence type="ECO:0000313" key="9">
    <source>
        <dbReference type="Proteomes" id="UP000008952"/>
    </source>
</evidence>
<dbReference type="UniPathway" id="UPA00074">
    <property type="reaction ID" value="UER00942"/>
</dbReference>
<feature type="domain" description="ATP-grasp" evidence="7">
    <location>
        <begin position="110"/>
        <end position="298"/>
    </location>
</feature>
<feature type="binding site" evidence="5">
    <location>
        <begin position="183"/>
        <end position="186"/>
    </location>
    <ligand>
        <name>ATP</name>
        <dbReference type="ChEBI" id="CHEBI:30616"/>
    </ligand>
</feature>
<evidence type="ECO:0000256" key="4">
    <source>
        <dbReference type="ARBA" id="ARBA00022840"/>
    </source>
</evidence>
<feature type="binding site" evidence="5">
    <location>
        <position position="191"/>
    </location>
    <ligand>
        <name>ATP</name>
        <dbReference type="ChEBI" id="CHEBI:30616"/>
    </ligand>
</feature>
<evidence type="ECO:0000256" key="5">
    <source>
        <dbReference type="HAMAP-Rule" id="MF_01928"/>
    </source>
</evidence>
<dbReference type="Gene3D" id="3.30.470.20">
    <property type="entry name" value="ATP-grasp fold, B domain"/>
    <property type="match status" value="1"/>
</dbReference>
<dbReference type="GO" id="GO:0034028">
    <property type="term" value="F:5-(carboxyamino)imidazole ribonucleotide synthase activity"/>
    <property type="evidence" value="ECO:0007669"/>
    <property type="project" value="UniProtKB-UniRule"/>
</dbReference>
<comment type="caution">
    <text evidence="8">The sequence shown here is derived from an EMBL/GenBank/DDBJ whole genome shotgun (WGS) entry which is preliminary data.</text>
</comment>
<dbReference type="InterPro" id="IPR011761">
    <property type="entry name" value="ATP-grasp"/>
</dbReference>
<dbReference type="EMBL" id="AIMB01000001">
    <property type="protein sequence ID" value="EJF91757.1"/>
    <property type="molecule type" value="Genomic_DNA"/>
</dbReference>
<protein>
    <recommendedName>
        <fullName evidence="5 6">N5-carboxyaminoimidazole ribonucleotide synthase</fullName>
        <shortName evidence="5 6">N5-CAIR synthase</shortName>
        <ecNumber evidence="5 6">6.3.4.18</ecNumber>
    </recommendedName>
    <alternativeName>
        <fullName evidence="5 6">5-(carboxyamino)imidazole ribonucleotide synthetase</fullName>
    </alternativeName>
</protein>
<dbReference type="NCBIfam" id="TIGR01161">
    <property type="entry name" value="purK"/>
    <property type="match status" value="1"/>
</dbReference>
<dbReference type="RefSeq" id="WP_008037466.1">
    <property type="nucleotide sequence ID" value="NZ_JH725147.1"/>
</dbReference>
<evidence type="ECO:0000259" key="7">
    <source>
        <dbReference type="PROSITE" id="PS50975"/>
    </source>
</evidence>
<dbReference type="InterPro" id="IPR054350">
    <property type="entry name" value="PurT/PurK_preATP-grasp"/>
</dbReference>
<dbReference type="Pfam" id="PF02222">
    <property type="entry name" value="ATP-grasp"/>
    <property type="match status" value="1"/>
</dbReference>
<feature type="binding site" evidence="5">
    <location>
        <position position="106"/>
    </location>
    <ligand>
        <name>ATP</name>
        <dbReference type="ChEBI" id="CHEBI:30616"/>
    </ligand>
</feature>
<keyword evidence="3 5" id="KW-0658">Purine biosynthesis</keyword>
<keyword evidence="2 5" id="KW-0547">Nucleotide-binding</keyword>
<dbReference type="SUPFAM" id="SSF56059">
    <property type="entry name" value="Glutathione synthetase ATP-binding domain-like"/>
    <property type="match status" value="1"/>
</dbReference>
<dbReference type="InterPro" id="IPR013815">
    <property type="entry name" value="ATP_grasp_subdomain_1"/>
</dbReference>
<dbReference type="GO" id="GO:0004638">
    <property type="term" value="F:phosphoribosylaminoimidazole carboxylase activity"/>
    <property type="evidence" value="ECO:0007669"/>
    <property type="project" value="InterPro"/>
</dbReference>
<dbReference type="NCBIfam" id="NF004679">
    <property type="entry name" value="PRK06019.1-5"/>
    <property type="match status" value="1"/>
</dbReference>
<dbReference type="SUPFAM" id="SSF51246">
    <property type="entry name" value="Rudiment single hybrid motif"/>
    <property type="match status" value="1"/>
</dbReference>
<accession>J1K2P3</accession>
<evidence type="ECO:0000256" key="2">
    <source>
        <dbReference type="ARBA" id="ARBA00022741"/>
    </source>
</evidence>
<comment type="function">
    <text evidence="6">Catalyzes the ATP-dependent conversion of 5-aminoimidazole ribonucleotide (AIR) and HCO(3)- to N5-carboxyaminoimidazole ribonucleotide (N5-CAIR).</text>
</comment>
<dbReference type="PANTHER" id="PTHR11609:SF5">
    <property type="entry name" value="PHOSPHORIBOSYLAMINOIMIDAZOLE CARBOXYLASE"/>
    <property type="match status" value="1"/>
</dbReference>
<sequence>MASLKVGDAIGFIGGGQLARMMSVAAARLGFRSIILEPAQNCPAGDIAWHHIIAPYDDKKALDELAKMCHVITYEFENVPASALDRLKEKTILQPHPKALHIAQDRYFEKQFLNALGIETAPWRLIDTSQSLLEGLKELGGDAILKTRRFGYDGKGQVRLKQTEKIDDEEILKMISYAPAILEGLVPFTKEISVIGARDSHGKTVFYDSPENRHQNGILHSSHVPANLSQKTITQAQAYTQKVLEAFDYIGVIGVEFFVMEDGSVIANEFAPRVHNSGHWTEAACLISQFENHVRAVAGLPLGEPHRHSNCIMENLIGDDVFKWETLLNEPQTLIHIYGKDESRPNRKMGHITRLIK</sequence>
<evidence type="ECO:0000313" key="8">
    <source>
        <dbReference type="EMBL" id="EJF91757.1"/>
    </source>
</evidence>
<dbReference type="GO" id="GO:0046872">
    <property type="term" value="F:metal ion binding"/>
    <property type="evidence" value="ECO:0007669"/>
    <property type="project" value="InterPro"/>
</dbReference>
<dbReference type="STRING" id="1094558.ME5_00136"/>
<dbReference type="PANTHER" id="PTHR11609">
    <property type="entry name" value="PURINE BIOSYNTHESIS PROTEIN 6/7, PUR6/7"/>
    <property type="match status" value="1"/>
</dbReference>
<comment type="subunit">
    <text evidence="5 6">Homodimer.</text>
</comment>
<dbReference type="Pfam" id="PF17769">
    <property type="entry name" value="PurK_C"/>
    <property type="match status" value="1"/>
</dbReference>
<evidence type="ECO:0000256" key="1">
    <source>
        <dbReference type="ARBA" id="ARBA00022598"/>
    </source>
</evidence>
<dbReference type="NCBIfam" id="NF004675">
    <property type="entry name" value="PRK06019.1-1"/>
    <property type="match status" value="1"/>
</dbReference>
<gene>
    <name evidence="5 6" type="primary">purK</name>
    <name evidence="8" type="ORF">ME5_00136</name>
</gene>
<dbReference type="InterPro" id="IPR016185">
    <property type="entry name" value="PreATP-grasp_dom_sf"/>
</dbReference>
<reference evidence="8 9" key="1">
    <citation type="submission" date="2012-03" db="EMBL/GenBank/DDBJ databases">
        <title>The Genome Sequence of Bartonella tamiae Th239.</title>
        <authorList>
            <consortium name="The Broad Institute Genome Sequencing Platform"/>
            <consortium name="The Broad Institute Genome Sequencing Center for Infectious Disease"/>
            <person name="Feldgarden M."/>
            <person name="Kirby J."/>
            <person name="Kosoy M."/>
            <person name="Birtles R."/>
            <person name="Probert W.S."/>
            <person name="Chiaraviglio L."/>
            <person name="Young S.K."/>
            <person name="Zeng Q."/>
            <person name="Gargeya S."/>
            <person name="Fitzgerald M."/>
            <person name="Haas B."/>
            <person name="Abouelleil A."/>
            <person name="Alvarado L."/>
            <person name="Arachchi H.M."/>
            <person name="Berlin A."/>
            <person name="Chapman S.B."/>
            <person name="Gearin G."/>
            <person name="Goldberg J."/>
            <person name="Griggs A."/>
            <person name="Gujja S."/>
            <person name="Hansen M."/>
            <person name="Heiman D."/>
            <person name="Howarth C."/>
            <person name="Larimer J."/>
            <person name="Lui A."/>
            <person name="MacDonald P.J.P."/>
            <person name="McCowen C."/>
            <person name="Montmayeur A."/>
            <person name="Murphy C."/>
            <person name="Neiman D."/>
            <person name="Pearson M."/>
            <person name="Priest M."/>
            <person name="Roberts A."/>
            <person name="Saif S."/>
            <person name="Shea T."/>
            <person name="Sisk P."/>
            <person name="Stolte C."/>
            <person name="Sykes S."/>
            <person name="Wortman J."/>
            <person name="Nusbaum C."/>
            <person name="Birren B."/>
        </authorList>
    </citation>
    <scope>NUCLEOTIDE SEQUENCE [LARGE SCALE GENOMIC DNA]</scope>
    <source>
        <strain evidence="8 9">Th239</strain>
    </source>
</reference>
<organism evidence="8 9">
    <name type="scientific">Bartonella tamiae Th239</name>
    <dbReference type="NCBI Taxonomy" id="1094558"/>
    <lineage>
        <taxon>Bacteria</taxon>
        <taxon>Pseudomonadati</taxon>
        <taxon>Pseudomonadota</taxon>
        <taxon>Alphaproteobacteria</taxon>
        <taxon>Hyphomicrobiales</taxon>
        <taxon>Bartonellaceae</taxon>
        <taxon>Bartonella</taxon>
    </lineage>
</organism>
<dbReference type="HAMAP" id="MF_01928">
    <property type="entry name" value="PurK"/>
    <property type="match status" value="1"/>
</dbReference>
<dbReference type="InterPro" id="IPR040686">
    <property type="entry name" value="PurK_C"/>
</dbReference>
<dbReference type="GO" id="GO:0005829">
    <property type="term" value="C:cytosol"/>
    <property type="evidence" value="ECO:0007669"/>
    <property type="project" value="TreeGrafter"/>
</dbReference>
<dbReference type="GO" id="GO:0005524">
    <property type="term" value="F:ATP binding"/>
    <property type="evidence" value="ECO:0007669"/>
    <property type="project" value="UniProtKB-UniRule"/>
</dbReference>
<dbReference type="Proteomes" id="UP000008952">
    <property type="component" value="Unassembled WGS sequence"/>
</dbReference>
<feature type="binding site" evidence="5">
    <location>
        <position position="214"/>
    </location>
    <ligand>
        <name>ATP</name>
        <dbReference type="ChEBI" id="CHEBI:30616"/>
    </ligand>
</feature>
<comment type="function">
    <text evidence="5">Catalyzes the ATP-dependent conversion of 5-aminoimidazole ribonucleotide (AIR) and HCO(3)(-) to N5-carboxyaminoimidazole ribonucleotide (N5-CAIR).</text>
</comment>
<dbReference type="HOGENOM" id="CLU_011534_0_1_5"/>
<dbReference type="PROSITE" id="PS50975">
    <property type="entry name" value="ATP_GRASP"/>
    <property type="match status" value="1"/>
</dbReference>
<dbReference type="eggNOG" id="COG0026">
    <property type="taxonomic scope" value="Bacteria"/>
</dbReference>
<comment type="pathway">
    <text evidence="5 6">Purine metabolism; IMP biosynthesis via de novo pathway; 5-amino-1-(5-phospho-D-ribosyl)imidazole-4-carboxylate from 5-amino-1-(5-phospho-D-ribosyl)imidazole (N5-CAIR route): step 1/2.</text>
</comment>
<keyword evidence="1 5" id="KW-0436">Ligase</keyword>
<feature type="binding site" evidence="5">
    <location>
        <begin position="268"/>
        <end position="269"/>
    </location>
    <ligand>
        <name>ATP</name>
        <dbReference type="ChEBI" id="CHEBI:30616"/>
    </ligand>
</feature>
<dbReference type="InterPro" id="IPR011054">
    <property type="entry name" value="Rudment_hybrid_motif"/>
</dbReference>
<name>J1K2P3_9HYPH</name>
<dbReference type="InterPro" id="IPR005875">
    <property type="entry name" value="PurK"/>
</dbReference>
<evidence type="ECO:0000256" key="6">
    <source>
        <dbReference type="RuleBase" id="RU361200"/>
    </source>
</evidence>
<keyword evidence="9" id="KW-1185">Reference proteome</keyword>
<dbReference type="NCBIfam" id="NF004676">
    <property type="entry name" value="PRK06019.1-2"/>
    <property type="match status" value="1"/>
</dbReference>
<dbReference type="SUPFAM" id="SSF52440">
    <property type="entry name" value="PreATP-grasp domain"/>
    <property type="match status" value="1"/>
</dbReference>
<comment type="catalytic activity">
    <reaction evidence="5 6">
        <text>5-amino-1-(5-phospho-beta-D-ribosyl)imidazole + hydrogencarbonate + ATP = 5-carboxyamino-1-(5-phospho-D-ribosyl)imidazole + ADP + phosphate + 2 H(+)</text>
        <dbReference type="Rhea" id="RHEA:19317"/>
        <dbReference type="ChEBI" id="CHEBI:15378"/>
        <dbReference type="ChEBI" id="CHEBI:17544"/>
        <dbReference type="ChEBI" id="CHEBI:30616"/>
        <dbReference type="ChEBI" id="CHEBI:43474"/>
        <dbReference type="ChEBI" id="CHEBI:58730"/>
        <dbReference type="ChEBI" id="CHEBI:137981"/>
        <dbReference type="ChEBI" id="CHEBI:456216"/>
        <dbReference type="EC" id="6.3.4.18"/>
    </reaction>
</comment>
<evidence type="ECO:0000256" key="3">
    <source>
        <dbReference type="ARBA" id="ARBA00022755"/>
    </source>
</evidence>
<dbReference type="Pfam" id="PF22660">
    <property type="entry name" value="RS_preATP-grasp-like"/>
    <property type="match status" value="1"/>
</dbReference>
<keyword evidence="4 5" id="KW-0067">ATP-binding</keyword>